<dbReference type="RefSeq" id="WP_190184804.1">
    <property type="nucleotide sequence ID" value="NZ_BMVP01000005.1"/>
</dbReference>
<sequence length="49" mass="5373">MSRDAKTPSRAPAAVDPEDRADIRRAFLGPHRPGRARYPDDWAVTGLVG</sequence>
<name>A0ABQ3ETL2_9ACTN</name>
<evidence type="ECO:0000313" key="3">
    <source>
        <dbReference type="Proteomes" id="UP000642673"/>
    </source>
</evidence>
<evidence type="ECO:0000256" key="1">
    <source>
        <dbReference type="SAM" id="MobiDB-lite"/>
    </source>
</evidence>
<keyword evidence="3" id="KW-1185">Reference proteome</keyword>
<dbReference type="Proteomes" id="UP000642673">
    <property type="component" value="Unassembled WGS sequence"/>
</dbReference>
<comment type="caution">
    <text evidence="2">The sequence shown here is derived from an EMBL/GenBank/DDBJ whole genome shotgun (WGS) entry which is preliminary data.</text>
</comment>
<gene>
    <name evidence="2" type="ORF">GCM10010347_31700</name>
</gene>
<organism evidence="2 3">
    <name type="scientific">Streptomyces cirratus</name>
    <dbReference type="NCBI Taxonomy" id="68187"/>
    <lineage>
        <taxon>Bacteria</taxon>
        <taxon>Bacillati</taxon>
        <taxon>Actinomycetota</taxon>
        <taxon>Actinomycetes</taxon>
        <taxon>Kitasatosporales</taxon>
        <taxon>Streptomycetaceae</taxon>
        <taxon>Streptomyces</taxon>
    </lineage>
</organism>
<dbReference type="EMBL" id="BMVP01000005">
    <property type="protein sequence ID" value="GHB59410.1"/>
    <property type="molecule type" value="Genomic_DNA"/>
</dbReference>
<accession>A0ABQ3ETL2</accession>
<evidence type="ECO:0000313" key="2">
    <source>
        <dbReference type="EMBL" id="GHB59410.1"/>
    </source>
</evidence>
<protein>
    <submittedName>
        <fullName evidence="2">Uncharacterized protein</fullName>
    </submittedName>
</protein>
<reference evidence="3" key="1">
    <citation type="journal article" date="2019" name="Int. J. Syst. Evol. Microbiol.">
        <title>The Global Catalogue of Microorganisms (GCM) 10K type strain sequencing project: providing services to taxonomists for standard genome sequencing and annotation.</title>
        <authorList>
            <consortium name="The Broad Institute Genomics Platform"/>
            <consortium name="The Broad Institute Genome Sequencing Center for Infectious Disease"/>
            <person name="Wu L."/>
            <person name="Ma J."/>
        </authorList>
    </citation>
    <scope>NUCLEOTIDE SEQUENCE [LARGE SCALE GENOMIC DNA]</scope>
    <source>
        <strain evidence="3">JCM 4738</strain>
    </source>
</reference>
<feature type="region of interest" description="Disordered" evidence="1">
    <location>
        <begin position="1"/>
        <end position="22"/>
    </location>
</feature>
<proteinExistence type="predicted"/>